<dbReference type="PANTHER" id="PTHR43491">
    <property type="entry name" value="UDP-N-ACETYL-D-MANNOSAMINE DEHYDROGENASE"/>
    <property type="match status" value="1"/>
</dbReference>
<name>X1TLC3_9ZZZZ</name>
<evidence type="ECO:0000313" key="3">
    <source>
        <dbReference type="EMBL" id="GAJ06118.1"/>
    </source>
</evidence>
<dbReference type="AlphaFoldDB" id="X1TLC3"/>
<dbReference type="InterPro" id="IPR014026">
    <property type="entry name" value="UDP-Glc/GDP-Man_DH_dimer"/>
</dbReference>
<proteinExistence type="inferred from homology"/>
<dbReference type="InterPro" id="IPR028359">
    <property type="entry name" value="UDP_ManNAc/GlcNAc_DH"/>
</dbReference>
<dbReference type="GO" id="GO:0000271">
    <property type="term" value="P:polysaccharide biosynthetic process"/>
    <property type="evidence" value="ECO:0007669"/>
    <property type="project" value="InterPro"/>
</dbReference>
<protein>
    <recommendedName>
        <fullName evidence="2">UDP-glucose/GDP-mannose dehydrogenase dimerisation domain-containing protein</fullName>
    </recommendedName>
</protein>
<evidence type="ECO:0000259" key="2">
    <source>
        <dbReference type="Pfam" id="PF00984"/>
    </source>
</evidence>
<comment type="caution">
    <text evidence="3">The sequence shown here is derived from an EMBL/GenBank/DDBJ whole genome shotgun (WGS) entry which is preliminary data.</text>
</comment>
<dbReference type="GO" id="GO:0016628">
    <property type="term" value="F:oxidoreductase activity, acting on the CH-CH group of donors, NAD or NADP as acceptor"/>
    <property type="evidence" value="ECO:0007669"/>
    <property type="project" value="InterPro"/>
</dbReference>
<dbReference type="Pfam" id="PF00984">
    <property type="entry name" value="UDPG_MGDP_dh"/>
    <property type="match status" value="1"/>
</dbReference>
<dbReference type="EMBL" id="BARW01026499">
    <property type="protein sequence ID" value="GAJ06118.1"/>
    <property type="molecule type" value="Genomic_DNA"/>
</dbReference>
<dbReference type="GO" id="GO:0016616">
    <property type="term" value="F:oxidoreductase activity, acting on the CH-OH group of donors, NAD or NADP as acceptor"/>
    <property type="evidence" value="ECO:0007669"/>
    <property type="project" value="InterPro"/>
</dbReference>
<dbReference type="Gene3D" id="3.40.50.720">
    <property type="entry name" value="NAD(P)-binding Rossmann-like Domain"/>
    <property type="match status" value="2"/>
</dbReference>
<sequence length="180" mass="20310">MPGATKRILELLRSRGKKTRVSFCPERIAEGKAIEELRTLPQIVASFDDDSLEEVKKLFSLLTPEIIVLSPMEVELAKLFINVWRYIQFAISNQFYKIASQNGLDFYKIYDAISYRYPRAKGLAGAGFAAGPCLFKDTMQLAAYSNNNFFLGHAAMLVNESLPDFIILNLKQQCSLSDKV</sequence>
<evidence type="ECO:0000256" key="1">
    <source>
        <dbReference type="ARBA" id="ARBA00006601"/>
    </source>
</evidence>
<organism evidence="3">
    <name type="scientific">marine sediment metagenome</name>
    <dbReference type="NCBI Taxonomy" id="412755"/>
    <lineage>
        <taxon>unclassified sequences</taxon>
        <taxon>metagenomes</taxon>
        <taxon>ecological metagenomes</taxon>
    </lineage>
</organism>
<accession>X1TLC3</accession>
<dbReference type="InterPro" id="IPR017476">
    <property type="entry name" value="UDP-Glc/GDP-Man"/>
</dbReference>
<gene>
    <name evidence="3" type="ORF">S12H4_43205</name>
</gene>
<comment type="similarity">
    <text evidence="1">Belongs to the UDP-glucose/GDP-mannose dehydrogenase family.</text>
</comment>
<feature type="non-terminal residue" evidence="3">
    <location>
        <position position="180"/>
    </location>
</feature>
<dbReference type="GO" id="GO:0051287">
    <property type="term" value="F:NAD binding"/>
    <property type="evidence" value="ECO:0007669"/>
    <property type="project" value="InterPro"/>
</dbReference>
<dbReference type="PIRSF" id="PIRSF000124">
    <property type="entry name" value="UDPglc_GDPman_dh"/>
    <property type="match status" value="1"/>
</dbReference>
<reference evidence="3" key="1">
    <citation type="journal article" date="2014" name="Front. Microbiol.">
        <title>High frequency of phylogenetically diverse reductive dehalogenase-homologous genes in deep subseafloor sedimentary metagenomes.</title>
        <authorList>
            <person name="Kawai M."/>
            <person name="Futagami T."/>
            <person name="Toyoda A."/>
            <person name="Takaki Y."/>
            <person name="Nishi S."/>
            <person name="Hori S."/>
            <person name="Arai W."/>
            <person name="Tsubouchi T."/>
            <person name="Morono Y."/>
            <person name="Uchiyama I."/>
            <person name="Ito T."/>
            <person name="Fujiyama A."/>
            <person name="Inagaki F."/>
            <person name="Takami H."/>
        </authorList>
    </citation>
    <scope>NUCLEOTIDE SEQUENCE</scope>
    <source>
        <strain evidence="3">Expedition CK06-06</strain>
    </source>
</reference>
<dbReference type="PANTHER" id="PTHR43491:SF2">
    <property type="entry name" value="UDP-N-ACETYL-D-MANNOSAMINE DEHYDROGENASE"/>
    <property type="match status" value="1"/>
</dbReference>
<dbReference type="InterPro" id="IPR008927">
    <property type="entry name" value="6-PGluconate_DH-like_C_sf"/>
</dbReference>
<feature type="domain" description="UDP-glucose/GDP-mannose dehydrogenase dimerisation" evidence="2">
    <location>
        <begin position="74"/>
        <end position="148"/>
    </location>
</feature>
<dbReference type="SUPFAM" id="SSF48179">
    <property type="entry name" value="6-phosphogluconate dehydrogenase C-terminal domain-like"/>
    <property type="match status" value="1"/>
</dbReference>
<dbReference type="PIRSF" id="PIRSF500136">
    <property type="entry name" value="UDP_ManNAc_DH"/>
    <property type="match status" value="1"/>
</dbReference>